<protein>
    <submittedName>
        <fullName evidence="1">Capsular polysaccharide biosynthesis protein</fullName>
    </submittedName>
</protein>
<comment type="caution">
    <text evidence="1">The sequence shown here is derived from an EMBL/GenBank/DDBJ whole genome shotgun (WGS) entry which is preliminary data.</text>
</comment>
<gene>
    <name evidence="1" type="ORF">ENI96_12015</name>
</gene>
<organism evidence="1">
    <name type="scientific">Sedimenticola thiotaurini</name>
    <dbReference type="NCBI Taxonomy" id="1543721"/>
    <lineage>
        <taxon>Bacteria</taxon>
        <taxon>Pseudomonadati</taxon>
        <taxon>Pseudomonadota</taxon>
        <taxon>Gammaproteobacteria</taxon>
        <taxon>Chromatiales</taxon>
        <taxon>Sedimenticolaceae</taxon>
        <taxon>Sedimenticola</taxon>
    </lineage>
</organism>
<dbReference type="EMBL" id="DRKP01000146">
    <property type="protein sequence ID" value="HEB97138.1"/>
    <property type="molecule type" value="Genomic_DNA"/>
</dbReference>
<dbReference type="GO" id="GO:0000271">
    <property type="term" value="P:polysaccharide biosynthetic process"/>
    <property type="evidence" value="ECO:0007669"/>
    <property type="project" value="InterPro"/>
</dbReference>
<name>A0A831RP59_9GAMM</name>
<dbReference type="GO" id="GO:0015774">
    <property type="term" value="P:polysaccharide transport"/>
    <property type="evidence" value="ECO:0007669"/>
    <property type="project" value="InterPro"/>
</dbReference>
<reference evidence="1" key="1">
    <citation type="journal article" date="2020" name="mSystems">
        <title>Genome- and Community-Level Interaction Insights into Carbon Utilization and Element Cycling Functions of Hydrothermarchaeota in Hydrothermal Sediment.</title>
        <authorList>
            <person name="Zhou Z."/>
            <person name="Liu Y."/>
            <person name="Xu W."/>
            <person name="Pan J."/>
            <person name="Luo Z.H."/>
            <person name="Li M."/>
        </authorList>
    </citation>
    <scope>NUCLEOTIDE SEQUENCE [LARGE SCALE GENOMIC DNA]</scope>
    <source>
        <strain evidence="1">HyVt-443</strain>
    </source>
</reference>
<dbReference type="AlphaFoldDB" id="A0A831RP59"/>
<dbReference type="Proteomes" id="UP000886251">
    <property type="component" value="Unassembled WGS sequence"/>
</dbReference>
<accession>A0A831RP59</accession>
<evidence type="ECO:0000313" key="1">
    <source>
        <dbReference type="EMBL" id="HEB97138.1"/>
    </source>
</evidence>
<dbReference type="InterPro" id="IPR007833">
    <property type="entry name" value="Capsule_polysaccharide_synth"/>
</dbReference>
<dbReference type="CDD" id="cd16440">
    <property type="entry name" value="beta_Kdo_transferase_KpsC_1"/>
    <property type="match status" value="1"/>
</dbReference>
<dbReference type="CDD" id="cd16439">
    <property type="entry name" value="beta_Kdo_transferase_KpsC_2"/>
    <property type="match status" value="1"/>
</dbReference>
<proteinExistence type="predicted"/>
<sequence>MVIGWGNKPNTQRAQEYAARHRLPYLALEDGFLRSVGLGVDGEPPLSVVVDDLGIHYDARRPSRLERILLDDPDDPELLERARSCIGRIRRERLSKYNSAPEVTLPPGDRPRVLVIDQTAGDLSIAGALAGPESFQHMLAAARRENPEAELLVKIHPDVGSGRRQGHLTQADVAGPVRILDRPVNPIHLLQQVDRVYTVSSQMGFEALLAGRPVTCFGVPFYAGWGLTDDRVPAPRRGRPRTLEQLFAAACLLYSRYIDPETGEPCTMERVIDHLALQYRQFRRNSGTILCYRFVPWKRGYVRRYLQSPWNRVRFVERLEEIERSGDDPDIRIAVWGLDCPTEVADLATRRQIPVWRVEDGFIRSVGLGKSYIPPLSLVVDRSGIYFDPTAPSDLERILQQADFSTAELERAEALIRTIVASRLSKYNVGRGEPLRTGARPGQPVLLIPGQVEDDASIRAGCPGIRSNRQLVERVRRERPDAFLLYKPHPDVVSGHLANPGDDAGALADQVVTDATIDACIEVADEVHTLTSLTGFEALLRGRRVVTYGQPFYAGWGLTTDHRPPARRSRHLRLAELVAGCLLRYPCYLDFRSGRFTTPERVLSLLQEELAGQARPGIRTTRLGRKWRKLLFFARGLYDHARQGS</sequence>
<dbReference type="Pfam" id="PF05159">
    <property type="entry name" value="Capsule_synth"/>
    <property type="match status" value="2"/>
</dbReference>